<dbReference type="InterPro" id="IPR029787">
    <property type="entry name" value="Nucleotide_cyclase"/>
</dbReference>
<comment type="caution">
    <text evidence="5">The sequence shown here is derived from an EMBL/GenBank/DDBJ whole genome shotgun (WGS) entry which is preliminary data.</text>
</comment>
<dbReference type="SUPFAM" id="SSF55073">
    <property type="entry name" value="Nucleotide cyclase"/>
    <property type="match status" value="2"/>
</dbReference>
<dbReference type="PANTHER" id="PTHR16305">
    <property type="entry name" value="TESTICULAR SOLUBLE ADENYLYL CYCLASE"/>
    <property type="match status" value="1"/>
</dbReference>
<evidence type="ECO:0000313" key="6">
    <source>
        <dbReference type="Proteomes" id="UP000466442"/>
    </source>
</evidence>
<feature type="domain" description="Guanylate cyclase" evidence="4">
    <location>
        <begin position="465"/>
        <end position="502"/>
    </location>
</feature>
<feature type="domain" description="Guanylate cyclase" evidence="4">
    <location>
        <begin position="111"/>
        <end position="247"/>
    </location>
</feature>
<evidence type="ECO:0000259" key="4">
    <source>
        <dbReference type="PROSITE" id="PS50125"/>
    </source>
</evidence>
<keyword evidence="1" id="KW-0547">Nucleotide-binding</keyword>
<dbReference type="InterPro" id="IPR001054">
    <property type="entry name" value="A/G_cyclase"/>
</dbReference>
<dbReference type="PANTHER" id="PTHR16305:SF28">
    <property type="entry name" value="GUANYLATE CYCLASE DOMAIN-CONTAINING PROTEIN"/>
    <property type="match status" value="1"/>
</dbReference>
<name>A0A8S9XZV5_APOLU</name>
<keyword evidence="3" id="KW-0456">Lyase</keyword>
<protein>
    <recommendedName>
        <fullName evidence="4">Guanylate cyclase domain-containing protein</fullName>
    </recommendedName>
</protein>
<reference evidence="5" key="1">
    <citation type="journal article" date="2021" name="Mol. Ecol. Resour.">
        <title>Apolygus lucorum genome provides insights into omnivorousness and mesophyll feeding.</title>
        <authorList>
            <person name="Liu Y."/>
            <person name="Liu H."/>
            <person name="Wang H."/>
            <person name="Huang T."/>
            <person name="Liu B."/>
            <person name="Yang B."/>
            <person name="Yin L."/>
            <person name="Li B."/>
            <person name="Zhang Y."/>
            <person name="Zhang S."/>
            <person name="Jiang F."/>
            <person name="Zhang X."/>
            <person name="Ren Y."/>
            <person name="Wang B."/>
            <person name="Wang S."/>
            <person name="Lu Y."/>
            <person name="Wu K."/>
            <person name="Fan W."/>
            <person name="Wang G."/>
        </authorList>
    </citation>
    <scope>NUCLEOTIDE SEQUENCE</scope>
    <source>
        <strain evidence="5">12Hb</strain>
    </source>
</reference>
<dbReference type="Gene3D" id="3.30.70.1230">
    <property type="entry name" value="Nucleotide cyclase"/>
    <property type="match status" value="2"/>
</dbReference>
<dbReference type="GO" id="GO:0005737">
    <property type="term" value="C:cytoplasm"/>
    <property type="evidence" value="ECO:0007669"/>
    <property type="project" value="TreeGrafter"/>
</dbReference>
<accession>A0A8S9XZV5</accession>
<organism evidence="5 6">
    <name type="scientific">Apolygus lucorum</name>
    <name type="common">Small green plant bug</name>
    <name type="synonym">Lygocoris lucorum</name>
    <dbReference type="NCBI Taxonomy" id="248454"/>
    <lineage>
        <taxon>Eukaryota</taxon>
        <taxon>Metazoa</taxon>
        <taxon>Ecdysozoa</taxon>
        <taxon>Arthropoda</taxon>
        <taxon>Hexapoda</taxon>
        <taxon>Insecta</taxon>
        <taxon>Pterygota</taxon>
        <taxon>Neoptera</taxon>
        <taxon>Paraneoptera</taxon>
        <taxon>Hemiptera</taxon>
        <taxon>Heteroptera</taxon>
        <taxon>Panheteroptera</taxon>
        <taxon>Cimicomorpha</taxon>
        <taxon>Miridae</taxon>
        <taxon>Mirini</taxon>
        <taxon>Apolygus</taxon>
    </lineage>
</organism>
<dbReference type="GO" id="GO:0004016">
    <property type="term" value="F:adenylate cyclase activity"/>
    <property type="evidence" value="ECO:0007669"/>
    <property type="project" value="TreeGrafter"/>
</dbReference>
<dbReference type="EMBL" id="WIXP02000002">
    <property type="protein sequence ID" value="KAF6214124.1"/>
    <property type="molecule type" value="Genomic_DNA"/>
</dbReference>
<evidence type="ECO:0000256" key="1">
    <source>
        <dbReference type="ARBA" id="ARBA00022741"/>
    </source>
</evidence>
<dbReference type="SUPFAM" id="SSF52540">
    <property type="entry name" value="P-loop containing nucleoside triphosphate hydrolases"/>
    <property type="match status" value="1"/>
</dbReference>
<dbReference type="PROSITE" id="PS50125">
    <property type="entry name" value="GUANYLATE_CYCLASE_2"/>
    <property type="match status" value="2"/>
</dbReference>
<dbReference type="GO" id="GO:0005524">
    <property type="term" value="F:ATP binding"/>
    <property type="evidence" value="ECO:0007669"/>
    <property type="project" value="UniProtKB-KW"/>
</dbReference>
<dbReference type="CDD" id="cd07302">
    <property type="entry name" value="CHD"/>
    <property type="match status" value="2"/>
</dbReference>
<sequence>MFEAWIHYLLAKSVPHPPQTVSLYYNLWRRSILAKDLSTKRNEGLKSEKMDLLNWTAHIFSQASTTEDSWDNSLGRAYLSAKQIAAVGTFLPEELITLVHFGRRYTTFVGADMMADISGFTTLCETYAKFGPEGAFRLTAMLNSYIGAMVDLIYTFGGDLIKFAGDAFIAVWHCRLYDRLSYKVHEAISCAMHIQYSLGTYKTDVGVMLKVKVAVSAGNFVFSLAGDEFNSSYIIYGYPVLEVKKAESMAESGDTIIAPSAWNLVSPRNYSFEPLTEGYIKMKRILYDPRVMTREVFDFDARQLVEINIKNETLKNLTRKTDLVSSTMEFEENIRPNLFGPAIRGISEELRPFVIAPVMQQIDANSSFEYLTEMRQVTIMFTRMKPDTTTESGVIKITDKVYCTISKTVKSKLGLINKVCMFDKDIMYLVIFGMKGFKEKDEALRCLRCAYQIHSALHDDELIKSISTGVTIGTTYCGVVGHPFRKEYTVIGGAVNRAARLMCAFNNVISCDHSVVLNSKLPLAYFRRLPPKMLKGIGQVTNIYQYEEKGLDASKIPPILGRNDVLAKYRDILIGRSKYKGVFVMGDPRCGKSRLLNELVEISEALGWKTIWISVHNVIHHGICLLHKVFANMLGRTIKERMASLIRLYVDDACYQYLYVLNDVFDVNFAFPYRYETPIEMTPLFLLRRTLKLMAKKTVIVVDDAHGLDYESWSVFLDVIQHPEYIIVLSLPSAWQNKHVNIQKCLRSPKVITFHLETLHIGSIPALVCQMLNVEAVPRKLVKILVKLSRGSPGWVQTFLLSYIEAGFIAIKLAEMNSLSATVYILPEKTLLKLVDDSEVEEKSERRFNAFSQGETDSIPICRIVKPLDENALPTTFDDVIMSMFDQQSSFEQLLLKCASVLGTTFYRSDLIHVMGGPPELHVAPAMKRLFQLHMLGCAAEEEQVETTRQGTVNQPSLETKEVSLNEIKCNCKITPEENLHGLPSYAYCKNPSFKFSVFCATINATIPMNQKIQFHARALESIKLRSQKCESCRMNEVVSEVEETDDDLSRQMSLPSDDDEDGIMGKSSIVIDTGSEHQQRFSRHGGSVGTHGSKTLSTKDFKKVQKGTMDDDGSVKAERGFLFHIWDIIKAFFRRKPKPVVNYFDVVFPREMKCTCFFELSAMYEQLVHHARMAELSVIELKYLIAFAVHCLHYFKFDKALQLLKEAENTRERCLLSPDVPAQYMKYTKRQIAAYLGKSYLNLGNTNEAMTQLTSLVKALDKTFIFWIEVLIQNWPEVPLFYRKKLKKEMILKTDVHLALAQTYVFKNELKKAVKVVMYAATFARATDIISYRCLAYTMALDLNVMKGNFRRAHRLEMKFLKSALSLYDGSNVMGCVAMGVLYTSIFKSRYYSGKVHECIEAGLIALRLSQVTLATNAEMWILERLCNALLITRNLETLQECLHPNMYMREEINSFQHVAKMKLYHRLILEAFLEGSVALENPIRIFPIMKKTVSRRHLEIEHPNTRSAGILVWLWYLRKGEFNRAASWQLPEYTDIDVRQESLRDLLRIIQCHLLWLEFKMRTNLFFSMRMESCSQNLRFLFKFMKKKVYTLAPYLLPRYYHMKAYYTILSYDSFGSKSSSLPGFALLLRAHKHAENQGNFLEQSWISHSRRLWYKPEKIVDPDFWVNHMDDDAIGVEDFDNYNWPDIMFSLKVPERIDEEIKRLRSYVSLPDSISIASSREEEED</sequence>
<evidence type="ECO:0000313" key="5">
    <source>
        <dbReference type="EMBL" id="KAF6214124.1"/>
    </source>
</evidence>
<dbReference type="GO" id="GO:0009190">
    <property type="term" value="P:cyclic nucleotide biosynthetic process"/>
    <property type="evidence" value="ECO:0007669"/>
    <property type="project" value="InterPro"/>
</dbReference>
<keyword evidence="2" id="KW-0067">ATP-binding</keyword>
<evidence type="ECO:0000256" key="3">
    <source>
        <dbReference type="ARBA" id="ARBA00023239"/>
    </source>
</evidence>
<dbReference type="Proteomes" id="UP000466442">
    <property type="component" value="Unassembled WGS sequence"/>
</dbReference>
<proteinExistence type="predicted"/>
<gene>
    <name evidence="5" type="ORF">GE061_008863</name>
</gene>
<evidence type="ECO:0000256" key="2">
    <source>
        <dbReference type="ARBA" id="ARBA00022840"/>
    </source>
</evidence>
<dbReference type="Pfam" id="PF00211">
    <property type="entry name" value="Guanylate_cyc"/>
    <property type="match status" value="1"/>
</dbReference>
<dbReference type="InterPro" id="IPR027417">
    <property type="entry name" value="P-loop_NTPase"/>
</dbReference>
<dbReference type="FunFam" id="3.30.70.1230:FF:000017">
    <property type="entry name" value="Adenylate cyclase type 10"/>
    <property type="match status" value="1"/>
</dbReference>
<dbReference type="GO" id="GO:0035556">
    <property type="term" value="P:intracellular signal transduction"/>
    <property type="evidence" value="ECO:0007669"/>
    <property type="project" value="InterPro"/>
</dbReference>
<keyword evidence="6" id="KW-1185">Reference proteome</keyword>
<dbReference type="OrthoDB" id="6605366at2759"/>